<reference evidence="3 4" key="1">
    <citation type="submission" date="2014-06" db="EMBL/GenBank/DDBJ databases">
        <authorList>
            <person name="Swart Estienne"/>
        </authorList>
    </citation>
    <scope>NUCLEOTIDE SEQUENCE [LARGE SCALE GENOMIC DNA]</scope>
    <source>
        <strain evidence="3 4">130c</strain>
    </source>
</reference>
<dbReference type="InterPro" id="IPR005061">
    <property type="entry name" value="Ist1"/>
</dbReference>
<evidence type="ECO:0000256" key="1">
    <source>
        <dbReference type="ARBA" id="ARBA00005536"/>
    </source>
</evidence>
<evidence type="ECO:0000256" key="2">
    <source>
        <dbReference type="SAM" id="MobiDB-lite"/>
    </source>
</evidence>
<dbReference type="Pfam" id="PF03398">
    <property type="entry name" value="Ist1"/>
    <property type="match status" value="1"/>
</dbReference>
<comment type="similarity">
    <text evidence="1">Belongs to the IST1 family.</text>
</comment>
<dbReference type="PANTHER" id="PTHR12161:SF5">
    <property type="entry name" value="IST1 HOMOLOG"/>
    <property type="match status" value="1"/>
</dbReference>
<dbReference type="InterPro" id="IPR042277">
    <property type="entry name" value="IST1-like"/>
</dbReference>
<sequence>MGNELGRLDKVKTSSMLRQSISRINIHRGKRLNGIAKKKDDICKHLESSNETNAKIWCETLINDEAMIPVYDVISIMCDQLNGRLSTIEKFGPPKDMDQNFHTLIHAGAKLDVDELVGVRHQLSKLLGKQFVIQSDTDMTCINKVVADNIDIKIPEQGLIVLRLVQLAKERNIDYKPSHESQILLQDYCLRKNLANPLEGSGKAVVQNLNELPVYNPPPINNMIDPSMHNQQPPPFFQPPAGGNGIGFQQPPQPFNYQSFQPPPNQYPPMNQPPQNFNAGMFPPPNIGLNIQPINYDMPPPQNNTQPNFSIPDNNNPMGGQSQPDMERSQSSTMDDIEARLNALKRL</sequence>
<dbReference type="OMA" id="PNSDDQM"/>
<proteinExistence type="inferred from homology"/>
<evidence type="ECO:0000313" key="3">
    <source>
        <dbReference type="EMBL" id="CDW76781.1"/>
    </source>
</evidence>
<organism evidence="3 4">
    <name type="scientific">Stylonychia lemnae</name>
    <name type="common">Ciliate</name>
    <dbReference type="NCBI Taxonomy" id="5949"/>
    <lineage>
        <taxon>Eukaryota</taxon>
        <taxon>Sar</taxon>
        <taxon>Alveolata</taxon>
        <taxon>Ciliophora</taxon>
        <taxon>Intramacronucleata</taxon>
        <taxon>Spirotrichea</taxon>
        <taxon>Stichotrichia</taxon>
        <taxon>Sporadotrichida</taxon>
        <taxon>Oxytrichidae</taxon>
        <taxon>Stylonychinae</taxon>
        <taxon>Stylonychia</taxon>
    </lineage>
</organism>
<dbReference type="EMBL" id="CCKQ01005531">
    <property type="protein sequence ID" value="CDW76781.1"/>
    <property type="molecule type" value="Genomic_DNA"/>
</dbReference>
<dbReference type="Proteomes" id="UP000039865">
    <property type="component" value="Unassembled WGS sequence"/>
</dbReference>
<dbReference type="AlphaFoldDB" id="A0A078A7M0"/>
<dbReference type="PANTHER" id="PTHR12161">
    <property type="entry name" value="IST1 FAMILY MEMBER"/>
    <property type="match status" value="1"/>
</dbReference>
<protein>
    <recommendedName>
        <fullName evidence="5">IST1 homolog</fullName>
    </recommendedName>
</protein>
<evidence type="ECO:0000313" key="4">
    <source>
        <dbReference type="Proteomes" id="UP000039865"/>
    </source>
</evidence>
<keyword evidence="4" id="KW-1185">Reference proteome</keyword>
<dbReference type="Gene3D" id="1.20.1260.60">
    <property type="entry name" value="Vacuolar protein sorting-associated protein Ist1"/>
    <property type="match status" value="1"/>
</dbReference>
<feature type="region of interest" description="Disordered" evidence="2">
    <location>
        <begin position="299"/>
        <end position="347"/>
    </location>
</feature>
<dbReference type="GO" id="GO:0015031">
    <property type="term" value="P:protein transport"/>
    <property type="evidence" value="ECO:0007669"/>
    <property type="project" value="InterPro"/>
</dbReference>
<dbReference type="OrthoDB" id="29853at2759"/>
<accession>A0A078A7M0</accession>
<name>A0A078A7M0_STYLE</name>
<gene>
    <name evidence="3" type="primary">Contig4947.g5287</name>
    <name evidence="3" type="ORF">STYLEM_5744</name>
</gene>
<evidence type="ECO:0008006" key="5">
    <source>
        <dbReference type="Google" id="ProtNLM"/>
    </source>
</evidence>
<dbReference type="InParanoid" id="A0A078A7M0"/>
<feature type="compositionally biased region" description="Polar residues" evidence="2">
    <location>
        <begin position="303"/>
        <end position="334"/>
    </location>
</feature>